<evidence type="ECO:0000259" key="1">
    <source>
        <dbReference type="Pfam" id="PF12652"/>
    </source>
</evidence>
<dbReference type="PIRSF" id="PIRSF010606">
    <property type="entry name" value="Spore_coat_CotJB"/>
    <property type="match status" value="1"/>
</dbReference>
<dbReference type="KEGG" id="sgbi:P3F81_11790"/>
<dbReference type="InterPro" id="IPR016571">
    <property type="entry name" value="Spore_coat_assembly_CotJB"/>
</dbReference>
<dbReference type="Proteomes" id="UP001243623">
    <property type="component" value="Chromosome"/>
</dbReference>
<keyword evidence="2" id="KW-0946">Virion</keyword>
<dbReference type="InterPro" id="IPR024207">
    <property type="entry name" value="CotJB_dom"/>
</dbReference>
<feature type="domain" description="Protein CotJB" evidence="1">
    <location>
        <begin position="8"/>
        <end position="84"/>
    </location>
</feature>
<dbReference type="Pfam" id="PF12652">
    <property type="entry name" value="CotJB"/>
    <property type="match status" value="1"/>
</dbReference>
<proteinExistence type="predicted"/>
<reference evidence="2" key="1">
    <citation type="submission" date="2023-03" db="EMBL/GenBank/DDBJ databases">
        <title>Selenobaculum gbiensis gen. nov. sp. nov., a new bacterium isolated from the gut microbiota of IBD patient.</title>
        <authorList>
            <person name="Yeo S."/>
            <person name="Park H."/>
            <person name="Huh C.S."/>
        </authorList>
    </citation>
    <scope>NUCLEOTIDE SEQUENCE</scope>
    <source>
        <strain evidence="2">ICN-92133</strain>
    </source>
</reference>
<gene>
    <name evidence="2" type="ORF">P3F81_11790</name>
</gene>
<keyword evidence="3" id="KW-1185">Reference proteome</keyword>
<accession>A0A9Y2AIS1</accession>
<evidence type="ECO:0000313" key="3">
    <source>
        <dbReference type="Proteomes" id="UP001243623"/>
    </source>
</evidence>
<dbReference type="RefSeq" id="WP_147669584.1">
    <property type="nucleotide sequence ID" value="NZ_CP120678.1"/>
</dbReference>
<organism evidence="2 3">
    <name type="scientific">Selenobaculum gibii</name>
    <dbReference type="NCBI Taxonomy" id="3054208"/>
    <lineage>
        <taxon>Bacteria</taxon>
        <taxon>Bacillati</taxon>
        <taxon>Bacillota</taxon>
        <taxon>Negativicutes</taxon>
        <taxon>Selenomonadales</taxon>
        <taxon>Selenomonadaceae</taxon>
        <taxon>Selenobaculum</taxon>
    </lineage>
</organism>
<evidence type="ECO:0000313" key="2">
    <source>
        <dbReference type="EMBL" id="WIW70551.1"/>
    </source>
</evidence>
<keyword evidence="2" id="KW-0167">Capsid protein</keyword>
<protein>
    <submittedName>
        <fullName evidence="2">Spore coat protein CotJB</fullName>
    </submittedName>
</protein>
<dbReference type="AlphaFoldDB" id="A0A9Y2AIS1"/>
<dbReference type="EMBL" id="CP120678">
    <property type="protein sequence ID" value="WIW70551.1"/>
    <property type="molecule type" value="Genomic_DNA"/>
</dbReference>
<sequence length="85" mass="9968">MGCEHQAAMLVKIQELEFVALELNLYLDTHPCDQDAINDFNCAVEAACKLVQKYEEKYGPLYNFGISIETEDEWRWINSPWPWEL</sequence>
<name>A0A9Y2AIS1_9FIRM</name>